<dbReference type="Gene3D" id="2.40.480.10">
    <property type="entry name" value="Allene oxide cyclase-like"/>
    <property type="match status" value="1"/>
</dbReference>
<comment type="subunit">
    <text evidence="2 4">Homodimer.</text>
</comment>
<name>A0AAQ3KY45_9LILI</name>
<dbReference type="GO" id="GO:0048046">
    <property type="term" value="C:apoplast"/>
    <property type="evidence" value="ECO:0007669"/>
    <property type="project" value="UniProtKB-SubCell"/>
</dbReference>
<evidence type="ECO:0000313" key="5">
    <source>
        <dbReference type="EMBL" id="WOL13757.1"/>
    </source>
</evidence>
<accession>A0AAQ3KY45</accession>
<dbReference type="Proteomes" id="UP001327560">
    <property type="component" value="Chromosome 7"/>
</dbReference>
<dbReference type="PANTHER" id="PTHR21495">
    <property type="entry name" value="NUCLEOPORIN-RELATED"/>
    <property type="match status" value="1"/>
</dbReference>
<keyword evidence="3 4" id="KW-0964">Secreted</keyword>
<protein>
    <recommendedName>
        <fullName evidence="4">Dirigent protein</fullName>
    </recommendedName>
</protein>
<comment type="similarity">
    <text evidence="1 4">Belongs to the plant dirigent protein family.</text>
</comment>
<evidence type="ECO:0000256" key="2">
    <source>
        <dbReference type="ARBA" id="ARBA00011738"/>
    </source>
</evidence>
<organism evidence="5 6">
    <name type="scientific">Canna indica</name>
    <name type="common">Indian-shot</name>
    <dbReference type="NCBI Taxonomy" id="4628"/>
    <lineage>
        <taxon>Eukaryota</taxon>
        <taxon>Viridiplantae</taxon>
        <taxon>Streptophyta</taxon>
        <taxon>Embryophyta</taxon>
        <taxon>Tracheophyta</taxon>
        <taxon>Spermatophyta</taxon>
        <taxon>Magnoliopsida</taxon>
        <taxon>Liliopsida</taxon>
        <taxon>Zingiberales</taxon>
        <taxon>Cannaceae</taxon>
        <taxon>Canna</taxon>
    </lineage>
</organism>
<dbReference type="GO" id="GO:0009699">
    <property type="term" value="P:phenylpropanoid biosynthetic process"/>
    <property type="evidence" value="ECO:0007669"/>
    <property type="project" value="UniProtKB-ARBA"/>
</dbReference>
<dbReference type="AlphaFoldDB" id="A0AAQ3KY45"/>
<comment type="subcellular location">
    <subcellularLocation>
        <location evidence="4">Secreted</location>
        <location evidence="4">Extracellular space</location>
        <location evidence="4">Apoplast</location>
    </subcellularLocation>
</comment>
<keyword evidence="4" id="KW-0732">Signal</keyword>
<keyword evidence="4" id="KW-0052">Apoplast</keyword>
<feature type="signal peptide" evidence="4">
    <location>
        <begin position="1"/>
        <end position="22"/>
    </location>
</feature>
<dbReference type="Pfam" id="PF03018">
    <property type="entry name" value="Dirigent"/>
    <property type="match status" value="1"/>
</dbReference>
<reference evidence="5 6" key="1">
    <citation type="submission" date="2023-10" db="EMBL/GenBank/DDBJ databases">
        <title>Chromosome-scale genome assembly provides insights into flower coloration mechanisms of Canna indica.</title>
        <authorList>
            <person name="Li C."/>
        </authorList>
    </citation>
    <scope>NUCLEOTIDE SEQUENCE [LARGE SCALE GENOMIC DNA]</scope>
    <source>
        <tissue evidence="5">Flower</tissue>
    </source>
</reference>
<gene>
    <name evidence="5" type="ORF">Cni_G22536</name>
</gene>
<evidence type="ECO:0000256" key="3">
    <source>
        <dbReference type="ARBA" id="ARBA00022525"/>
    </source>
</evidence>
<proteinExistence type="inferred from homology"/>
<keyword evidence="6" id="KW-1185">Reference proteome</keyword>
<evidence type="ECO:0000256" key="1">
    <source>
        <dbReference type="ARBA" id="ARBA00010746"/>
    </source>
</evidence>
<sequence length="131" mass="13751">MASSSLSLLAILVALLALAAEADKNTTHIHFFLHNNEGGLNPTVVKVVGSRSQSSFGGIYVFDDPLTEGPDLASKLIGRAQGSYVVAAQDPSSALLVTANLVFTERMYNGSTLALLSRLSFDTPVAELSVV</sequence>
<feature type="chain" id="PRO_5042664640" description="Dirigent protein" evidence="4">
    <location>
        <begin position="23"/>
        <end position="131"/>
    </location>
</feature>
<dbReference type="InterPro" id="IPR044859">
    <property type="entry name" value="Allene_oxi_cyc_Dirigent"/>
</dbReference>
<dbReference type="EMBL" id="CP136896">
    <property type="protein sequence ID" value="WOL13757.1"/>
    <property type="molecule type" value="Genomic_DNA"/>
</dbReference>
<dbReference type="InterPro" id="IPR004265">
    <property type="entry name" value="Dirigent"/>
</dbReference>
<evidence type="ECO:0000256" key="4">
    <source>
        <dbReference type="RuleBase" id="RU363099"/>
    </source>
</evidence>
<evidence type="ECO:0000313" key="6">
    <source>
        <dbReference type="Proteomes" id="UP001327560"/>
    </source>
</evidence>
<comment type="function">
    <text evidence="4">Dirigent proteins impart stereoselectivity on the phenoxy radical-coupling reaction, yielding optically active lignans from two molecules of coniferyl alcohol in the biosynthesis of lignans, flavonolignans, and alkaloids and thus plays a central role in plant secondary metabolism.</text>
</comment>